<dbReference type="Gene3D" id="3.90.550.10">
    <property type="entry name" value="Spore Coat Polysaccharide Biosynthesis Protein SpsA, Chain A"/>
    <property type="match status" value="1"/>
</dbReference>
<evidence type="ECO:0000313" key="3">
    <source>
        <dbReference type="EMBL" id="QIZ08765.1"/>
    </source>
</evidence>
<dbReference type="Pfam" id="PF00535">
    <property type="entry name" value="Glycos_transf_2"/>
    <property type="match status" value="1"/>
</dbReference>
<dbReference type="SUPFAM" id="SSF53448">
    <property type="entry name" value="Nucleotide-diphospho-sugar transferases"/>
    <property type="match status" value="1"/>
</dbReference>
<name>A0A6H1P5M4_PRIMG</name>
<dbReference type="InterPro" id="IPR001173">
    <property type="entry name" value="Glyco_trans_2-like"/>
</dbReference>
<protein>
    <submittedName>
        <fullName evidence="3">Glycosyltransferase family 2 protein</fullName>
    </submittedName>
</protein>
<organism evidence="3 4">
    <name type="scientific">Priestia megaterium</name>
    <name type="common">Bacillus megaterium</name>
    <dbReference type="NCBI Taxonomy" id="1404"/>
    <lineage>
        <taxon>Bacteria</taxon>
        <taxon>Bacillati</taxon>
        <taxon>Bacillota</taxon>
        <taxon>Bacilli</taxon>
        <taxon>Bacillales</taxon>
        <taxon>Bacillaceae</taxon>
        <taxon>Priestia</taxon>
    </lineage>
</organism>
<accession>A0A6H1P5M4</accession>
<evidence type="ECO:0000256" key="1">
    <source>
        <dbReference type="ARBA" id="ARBA00006739"/>
    </source>
</evidence>
<feature type="domain" description="Glycosyltransferase 2-like" evidence="2">
    <location>
        <begin position="36"/>
        <end position="201"/>
    </location>
</feature>
<dbReference type="Proteomes" id="UP000501868">
    <property type="component" value="Chromosome"/>
</dbReference>
<evidence type="ECO:0000259" key="2">
    <source>
        <dbReference type="Pfam" id="PF00535"/>
    </source>
</evidence>
<keyword evidence="3" id="KW-0808">Transferase</keyword>
<dbReference type="EMBL" id="CP051128">
    <property type="protein sequence ID" value="QIZ08765.1"/>
    <property type="molecule type" value="Genomic_DNA"/>
</dbReference>
<proteinExistence type="inferred from homology"/>
<dbReference type="AlphaFoldDB" id="A0A6H1P5M4"/>
<sequence>MLWKWKQKQQIMNYNAEGYYIVDQKLNTQRNPTLVSVITPVYNAEKYLRKTINSVLDQSLGMENLEYILIDDGSTDSSRDILLEYSSKFDNIIVVFLKRNTGTPGRPRNIGIQLASSKYMTFLDADDWLEPNGLEVLSTILEETSDDYAVGKTIQIQAKGKSIIIGEHESCKERRSESPFSIPHIFHHLGPRARMIKTSVIKDNQIFFPEMKFAEDKQFFIDVLTHCQSISTTQHPIYYLNRIDNQNTRLSNQTNIIQKTNCNLKVINHIINKNLEIEKKKMVLNRLYEFDSITRFFTTPHFQKTRLKRVYYYKFNQVLKTTKKLNYEFSREFFQPMNKVAYNLYTDRKYKQLEDLFAWDKNEKIKDVIIKENLPYVVVPFLEDPYKYIRIPMHSTFEEEYVDKNKYYLKFKVFGDHLDSLTHGLIRDTNNGLLESSLPVNVDKSGNGILELDLELLNQYPSSNYAIFLRFNDYLKINIRKQIQSKNQYQYKNRDFTFYNTTYSNVGLKISSIK</sequence>
<reference evidence="3 4" key="1">
    <citation type="submission" date="2020-04" db="EMBL/GenBank/DDBJ databases">
        <title>Genome-Wide Identification of 5-Methylcytosine Sites in Bacterial Genomes By High-Throughput Sequencing of MspJI Restriction Fragments.</title>
        <authorList>
            <person name="Wu V."/>
        </authorList>
    </citation>
    <scope>NUCLEOTIDE SEQUENCE [LARGE SCALE GENOMIC DNA]</scope>
    <source>
        <strain evidence="3 4">S2</strain>
    </source>
</reference>
<reference evidence="3 4" key="2">
    <citation type="submission" date="2020-04" db="EMBL/GenBank/DDBJ databases">
        <authorList>
            <person name="Fomenkov A."/>
            <person name="Anton B.P."/>
            <person name="Roberts R.J."/>
        </authorList>
    </citation>
    <scope>NUCLEOTIDE SEQUENCE [LARGE SCALE GENOMIC DNA]</scope>
    <source>
        <strain evidence="3 4">S2</strain>
    </source>
</reference>
<dbReference type="InterPro" id="IPR029044">
    <property type="entry name" value="Nucleotide-diphossugar_trans"/>
</dbReference>
<evidence type="ECO:0000313" key="4">
    <source>
        <dbReference type="Proteomes" id="UP000501868"/>
    </source>
</evidence>
<comment type="similarity">
    <text evidence="1">Belongs to the glycosyltransferase 2 family.</text>
</comment>
<dbReference type="CDD" id="cd00761">
    <property type="entry name" value="Glyco_tranf_GTA_type"/>
    <property type="match status" value="1"/>
</dbReference>
<dbReference type="GO" id="GO:0016758">
    <property type="term" value="F:hexosyltransferase activity"/>
    <property type="evidence" value="ECO:0007669"/>
    <property type="project" value="UniProtKB-ARBA"/>
</dbReference>
<dbReference type="PANTHER" id="PTHR22916">
    <property type="entry name" value="GLYCOSYLTRANSFERASE"/>
    <property type="match status" value="1"/>
</dbReference>
<dbReference type="PANTHER" id="PTHR22916:SF3">
    <property type="entry name" value="UDP-GLCNAC:BETAGAL BETA-1,3-N-ACETYLGLUCOSAMINYLTRANSFERASE-LIKE PROTEIN 1"/>
    <property type="match status" value="1"/>
</dbReference>
<gene>
    <name evidence="3" type="ORF">HFZ78_20355</name>
</gene>